<dbReference type="Gene3D" id="3.40.50.10880">
    <property type="entry name" value="Uncharacterised protein PF01937, DUF89, domain 3"/>
    <property type="match status" value="1"/>
</dbReference>
<evidence type="ECO:0000313" key="1">
    <source>
        <dbReference type="EMBL" id="ADU63133.1"/>
    </source>
</evidence>
<organism evidence="1 2">
    <name type="scientific">Pseudodesulfovibrio aespoeensis (strain ATCC 700646 / DSM 10631 / Aspo-2)</name>
    <name type="common">Desulfovibrio aespoeensis</name>
    <dbReference type="NCBI Taxonomy" id="643562"/>
    <lineage>
        <taxon>Bacteria</taxon>
        <taxon>Pseudomonadati</taxon>
        <taxon>Thermodesulfobacteriota</taxon>
        <taxon>Desulfovibrionia</taxon>
        <taxon>Desulfovibrionales</taxon>
        <taxon>Desulfovibrionaceae</taxon>
    </lineage>
</organism>
<evidence type="ECO:0008006" key="3">
    <source>
        <dbReference type="Google" id="ProtNLM"/>
    </source>
</evidence>
<dbReference type="OrthoDB" id="5409427at2"/>
<gene>
    <name evidence="1" type="ordered locus">Daes_2127</name>
</gene>
<accession>E6VS88</accession>
<dbReference type="EMBL" id="CP002431">
    <property type="protein sequence ID" value="ADU63133.1"/>
    <property type="molecule type" value="Genomic_DNA"/>
</dbReference>
<dbReference type="AlphaFoldDB" id="E6VS88"/>
<proteinExistence type="predicted"/>
<protein>
    <recommendedName>
        <fullName evidence="3">Damage-control phosphatase ARMT1-like metal-binding domain-containing protein</fullName>
    </recommendedName>
</protein>
<keyword evidence="2" id="KW-1185">Reference proteome</keyword>
<evidence type="ECO:0000313" key="2">
    <source>
        <dbReference type="Proteomes" id="UP000002191"/>
    </source>
</evidence>
<name>E6VS88_PSEA9</name>
<dbReference type="SUPFAM" id="SSF111321">
    <property type="entry name" value="AF1104-like"/>
    <property type="match status" value="1"/>
</dbReference>
<dbReference type="eggNOG" id="COG1578">
    <property type="taxonomic scope" value="Bacteria"/>
</dbReference>
<reference evidence="1 2" key="2">
    <citation type="journal article" date="2014" name="Genome Announc.">
        <title>Complete Genome Sequence of the Subsurface, Mesophilic Sulfate-Reducing Bacterium Desulfovibrio aespoeensis Aspo-2.</title>
        <authorList>
            <person name="Pedersen K."/>
            <person name="Bengtsson A."/>
            <person name="Edlund J."/>
            <person name="Rabe L."/>
            <person name="Hazen T."/>
            <person name="Chakraborty R."/>
            <person name="Goodwin L."/>
            <person name="Shapiro N."/>
        </authorList>
    </citation>
    <scope>NUCLEOTIDE SEQUENCE [LARGE SCALE GENOMIC DNA]</scope>
    <source>
        <strain evidence="2">ATCC 700646 / DSM 10631 / Aspo-2</strain>
    </source>
</reference>
<dbReference type="Proteomes" id="UP000002191">
    <property type="component" value="Chromosome"/>
</dbReference>
<dbReference type="STRING" id="643562.Daes_2127"/>
<dbReference type="InterPro" id="IPR036075">
    <property type="entry name" value="ARMT-1-like_metal-bd_sf"/>
</dbReference>
<dbReference type="HOGENOM" id="CLU_465199_0_0_7"/>
<sequence>MGFNRNFQSVLDVRFGGDSSLDALLLHFMTENNLEYTIDPDKNASAEQLKFMVALREGEFYAPCSDWMFLMLLKEGLPRLLLHEYILQWRAFIKLSRDFCPDRNVSSRFIQLARYKFRMALASPILIPSRLLKRFMTIFMSQSGIDDPYRDIRRSLNRRADAIVRSQTFGGVINAYAENCGPCDRIDTKRFSLDMLEVERLMRVATLSDNWAEDGFVEEALLEPRVQEELRGSSELFAPVYDSLNVARDGEKRILYIPSRAGSLIFDLQVVRCLLRLGHRVVMALKEGFFFEHPTFWDRDSDPILAAAFNGAWFVSEDRLSKNELLNVMAKHQFVVLSEGTRERFNPYRCSVTFSRAWKECDLIMARGADLYNRLIQCSHSFTRDIVNFFRDDSGVFHLYHRPKAEWVYKFSERYINEKADEIITEMRRAKHEGKTVMFYSGIIGSVPGQTKAAIKIMTSFVAHLRSQLDDVHIINPGEHFEEGMDGDDLMFMWEKVQRSGYIDVWRFQTHFDIEKSFALMGRKVPPVWTGKDATYSTGCTKEMHIALDVLKTSPELQIIGPSAEKFFRRREYGVGKYCDVAIDSCVR</sequence>
<dbReference type="RefSeq" id="WP_013515045.1">
    <property type="nucleotide sequence ID" value="NC_014844.1"/>
</dbReference>
<dbReference type="KEGG" id="das:Daes_2127"/>
<reference evidence="2" key="1">
    <citation type="submission" date="2010-12" db="EMBL/GenBank/DDBJ databases">
        <title>Complete sequence of Desulfovibrio aespoeensis Aspo-2.</title>
        <authorList>
            <consortium name="US DOE Joint Genome Institute"/>
            <person name="Lucas S."/>
            <person name="Copeland A."/>
            <person name="Lapidus A."/>
            <person name="Cheng J.-F."/>
            <person name="Goodwin L."/>
            <person name="Pitluck S."/>
            <person name="Chertkov O."/>
            <person name="Misra M."/>
            <person name="Detter J.C."/>
            <person name="Han C."/>
            <person name="Tapia R."/>
            <person name="Land M."/>
            <person name="Hauser L."/>
            <person name="Kyrpides N."/>
            <person name="Ivanova N."/>
            <person name="Ovchinnikova G."/>
            <person name="Pedersen K."/>
            <person name="Jagevall S."/>
            <person name="Hazen T."/>
            <person name="Woyke T."/>
        </authorList>
    </citation>
    <scope>NUCLEOTIDE SEQUENCE [LARGE SCALE GENOMIC DNA]</scope>
    <source>
        <strain evidence="2">ATCC 700646 / DSM 10631 / Aspo-2</strain>
    </source>
</reference>